<protein>
    <submittedName>
        <fullName evidence="4">Sugar transferase</fullName>
    </submittedName>
</protein>
<evidence type="ECO:0000313" key="4">
    <source>
        <dbReference type="EMBL" id="QOG29177.1"/>
    </source>
</evidence>
<gene>
    <name evidence="4" type="ORF">EGM181_12130</name>
</gene>
<evidence type="ECO:0000313" key="5">
    <source>
        <dbReference type="Proteomes" id="UP000516696"/>
    </source>
</evidence>
<dbReference type="Proteomes" id="UP000516696">
    <property type="component" value="Chromosome"/>
</dbReference>
<name>A0AAE7T126_ENTGA</name>
<feature type="domain" description="Bacterial sugar transferase" evidence="3">
    <location>
        <begin position="25"/>
        <end position="204"/>
    </location>
</feature>
<organism evidence="4 5">
    <name type="scientific">Enterococcus gallinarum</name>
    <dbReference type="NCBI Taxonomy" id="1353"/>
    <lineage>
        <taxon>Bacteria</taxon>
        <taxon>Bacillati</taxon>
        <taxon>Bacillota</taxon>
        <taxon>Bacilli</taxon>
        <taxon>Lactobacillales</taxon>
        <taxon>Enterococcaceae</taxon>
        <taxon>Enterococcus</taxon>
    </lineage>
</organism>
<keyword evidence="4" id="KW-0808">Transferase</keyword>
<evidence type="ECO:0000256" key="2">
    <source>
        <dbReference type="SAM" id="Phobius"/>
    </source>
</evidence>
<dbReference type="EMBL" id="CP050485">
    <property type="protein sequence ID" value="QOG29177.1"/>
    <property type="molecule type" value="Genomic_DNA"/>
</dbReference>
<reference evidence="4 5" key="1">
    <citation type="submission" date="2020-03" db="EMBL/GenBank/DDBJ databases">
        <title>Characterization of ganglioside-mimicking enterococci.</title>
        <authorList>
            <person name="Patry R.T."/>
            <person name="Nothaft H."/>
            <person name="Bridger R."/>
            <person name="Shajahan A."/>
            <person name="Huynh S."/>
            <person name="Sanchez S."/>
            <person name="Azadi P."/>
            <person name="Cooper K."/>
            <person name="Miller W.G."/>
            <person name="Parker C.T."/>
            <person name="Wells L."/>
            <person name="Szymanski C.M."/>
        </authorList>
    </citation>
    <scope>NUCLEOTIDE SEQUENCE [LARGE SCALE GENOMIC DNA]</scope>
    <source>
        <strain evidence="4 5">EGM181</strain>
    </source>
</reference>
<keyword evidence="2" id="KW-0472">Membrane</keyword>
<accession>A0AAE7T126</accession>
<proteinExistence type="inferred from homology"/>
<evidence type="ECO:0000259" key="3">
    <source>
        <dbReference type="Pfam" id="PF02397"/>
    </source>
</evidence>
<feature type="transmembrane region" description="Helical" evidence="2">
    <location>
        <begin position="27"/>
        <end position="53"/>
    </location>
</feature>
<sequence length="210" mass="24412">MVECNRKSESVRRIKNKKIVYRISKQIFDILFSIVIGITVFPIVFVFCILILIESPGSPIYQQKRVGLKGKEFTLYKLRSMRNNAEINGAQWADKNDKRITGIGKFIRKTRIDELPQLINVFKGEMSFIGPRPERKIFIDEFLKTIPDFNDRLLVKPGLTGWAQVNGGYEITPQEKLELDMYYIENRSFLLDLKIIFKTIKIIFTGEGAR</sequence>
<dbReference type="PANTHER" id="PTHR30576">
    <property type="entry name" value="COLANIC BIOSYNTHESIS UDP-GLUCOSE LIPID CARRIER TRANSFERASE"/>
    <property type="match status" value="1"/>
</dbReference>
<keyword evidence="2" id="KW-0812">Transmembrane</keyword>
<dbReference type="GO" id="GO:0016780">
    <property type="term" value="F:phosphotransferase activity, for other substituted phosphate groups"/>
    <property type="evidence" value="ECO:0007669"/>
    <property type="project" value="TreeGrafter"/>
</dbReference>
<comment type="similarity">
    <text evidence="1">Belongs to the bacterial sugar transferase family.</text>
</comment>
<evidence type="ECO:0000256" key="1">
    <source>
        <dbReference type="ARBA" id="ARBA00006464"/>
    </source>
</evidence>
<dbReference type="Pfam" id="PF02397">
    <property type="entry name" value="Bac_transf"/>
    <property type="match status" value="1"/>
</dbReference>
<dbReference type="InterPro" id="IPR003362">
    <property type="entry name" value="Bact_transf"/>
</dbReference>
<dbReference type="PANTHER" id="PTHR30576:SF0">
    <property type="entry name" value="UNDECAPRENYL-PHOSPHATE N-ACETYLGALACTOSAMINYL 1-PHOSPHATE TRANSFERASE-RELATED"/>
    <property type="match status" value="1"/>
</dbReference>
<dbReference type="AlphaFoldDB" id="A0AAE7T126"/>
<keyword evidence="2" id="KW-1133">Transmembrane helix</keyword>